<dbReference type="PANTHER" id="PTHR48051:SF54">
    <property type="entry name" value="LEUCINE-RICH REPEAT-CONTAINING PROTEIN"/>
    <property type="match status" value="1"/>
</dbReference>
<dbReference type="Pfam" id="PF23598">
    <property type="entry name" value="LRR_14"/>
    <property type="match status" value="1"/>
</dbReference>
<dbReference type="Pfam" id="PF12799">
    <property type="entry name" value="LRR_4"/>
    <property type="match status" value="1"/>
</dbReference>
<dbReference type="EMBL" id="GCKF01043984">
    <property type="protein sequence ID" value="JAG94313.1"/>
    <property type="molecule type" value="Transcribed_RNA"/>
</dbReference>
<feature type="coiled-coil region" evidence="4">
    <location>
        <begin position="155"/>
        <end position="182"/>
    </location>
</feature>
<feature type="domain" description="Disease resistance R13L4/SHOC-2-like LRR" evidence="5">
    <location>
        <begin position="320"/>
        <end position="389"/>
    </location>
</feature>
<dbReference type="PANTHER" id="PTHR48051">
    <property type="match status" value="1"/>
</dbReference>
<dbReference type="InterPro" id="IPR001611">
    <property type="entry name" value="Leu-rich_rpt"/>
</dbReference>
<keyword evidence="4" id="KW-0175">Coiled coil</keyword>
<accession>A0A0D6QWC8</accession>
<dbReference type="Pfam" id="PF13855">
    <property type="entry name" value="LRR_8"/>
    <property type="match status" value="1"/>
</dbReference>
<dbReference type="GO" id="GO:0005737">
    <property type="term" value="C:cytoplasm"/>
    <property type="evidence" value="ECO:0007669"/>
    <property type="project" value="TreeGrafter"/>
</dbReference>
<dbReference type="InterPro" id="IPR050216">
    <property type="entry name" value="LRR_domain-containing"/>
</dbReference>
<dbReference type="Gene3D" id="3.80.10.10">
    <property type="entry name" value="Ribonuclease Inhibitor"/>
    <property type="match status" value="2"/>
</dbReference>
<dbReference type="SMART" id="SM00369">
    <property type="entry name" value="LRR_TYP"/>
    <property type="match status" value="7"/>
</dbReference>
<evidence type="ECO:0000256" key="4">
    <source>
        <dbReference type="SAM" id="Coils"/>
    </source>
</evidence>
<proteinExistence type="inferred from homology"/>
<dbReference type="InterPro" id="IPR055414">
    <property type="entry name" value="LRR_R13L4/SHOC2-like"/>
</dbReference>
<evidence type="ECO:0000256" key="2">
    <source>
        <dbReference type="ARBA" id="ARBA00022737"/>
    </source>
</evidence>
<evidence type="ECO:0000313" key="6">
    <source>
        <dbReference type="EMBL" id="JAG94313.1"/>
    </source>
</evidence>
<comment type="similarity">
    <text evidence="3">Belongs to the SHOC2 family.</text>
</comment>
<dbReference type="InterPro" id="IPR032675">
    <property type="entry name" value="LRR_dom_sf"/>
</dbReference>
<evidence type="ECO:0000256" key="1">
    <source>
        <dbReference type="ARBA" id="ARBA00022614"/>
    </source>
</evidence>
<name>A0A0D6QWC8_ARACU</name>
<dbReference type="Pfam" id="PF00560">
    <property type="entry name" value="LRR_1"/>
    <property type="match status" value="1"/>
</dbReference>
<dbReference type="SUPFAM" id="SSF52058">
    <property type="entry name" value="L domain-like"/>
    <property type="match status" value="1"/>
</dbReference>
<evidence type="ECO:0000259" key="5">
    <source>
        <dbReference type="Pfam" id="PF23598"/>
    </source>
</evidence>
<dbReference type="SMART" id="SM00364">
    <property type="entry name" value="LRR_BAC"/>
    <property type="match status" value="7"/>
</dbReference>
<dbReference type="InterPro" id="IPR025875">
    <property type="entry name" value="Leu-rich_rpt_4"/>
</dbReference>
<keyword evidence="2" id="KW-0677">Repeat</keyword>
<dbReference type="AlphaFoldDB" id="A0A0D6QWC8"/>
<sequence length="533" mass="59468">MEVDSKAHPFLAYILSLKPLRQQLMLTSKPSSLNNNVEVDLEAGSSNGGGKGLAIEMPKLSNPDLVAKMTAAVADVVQTRSVLRALGERPDHEAVDNARLCMEESDTSLSKRLEEIAMERAPQGCDRQRWASLQAQKEKVACDVADKEKQPYKAVVSLYEMHAAYEDLLEEAEERLVNIYRLAESGSETVQPGEGSKTMDGDDEVDEEVVRILQEASEKSIDEIDLRGRALKFFPEAFSKITTLVSLKLPNNKLETLSDSFVGLVNLETLDLSGNVLYSLPDSIGLLKRLKYLNISGNRLKDLPDSISMCSDLIELDASYNQLTYLPTDIGYQLVNLQKLLVHLNKLRSLPSSVCQLKSLTHLDVHFNQLRYLPAAIGNLTNLQVLNASSNFNDLVSIPDSIGEIMNLVELDLSNNQIKELPYSFGSLQNLKKLNLEQNPLVTPPNEIVEQGVESVKEYMAKRLLEYLEYLLAEEKKKAEEINNNNNNQTETDWVHWGSSVVGGWLSGVKGRVTGYMAASNKSRTEDYLEQQY</sequence>
<keyword evidence="1" id="KW-0433">Leucine-rich repeat</keyword>
<dbReference type="PROSITE" id="PS51450">
    <property type="entry name" value="LRR"/>
    <property type="match status" value="3"/>
</dbReference>
<dbReference type="InterPro" id="IPR003591">
    <property type="entry name" value="Leu-rich_rpt_typical-subtyp"/>
</dbReference>
<feature type="coiled-coil region" evidence="4">
    <location>
        <begin position="465"/>
        <end position="492"/>
    </location>
</feature>
<reference evidence="6" key="1">
    <citation type="submission" date="2015-03" db="EMBL/GenBank/DDBJ databases">
        <title>A transcriptome of Araucaria cunninghamii, an australian fine timber species.</title>
        <authorList>
            <person name="Jing Yi C.J.Y."/>
            <person name="Yin San L.Y.S."/>
            <person name="Abdul Karim S.S."/>
            <person name="Wan Azmi N.N."/>
            <person name="Hercus R.R."/>
            <person name="Croft L.L."/>
        </authorList>
    </citation>
    <scope>NUCLEOTIDE SEQUENCE</scope>
    <source>
        <strain evidence="6">MI0301</strain>
        <tissue evidence="6">Leaf</tissue>
    </source>
</reference>
<protein>
    <recommendedName>
        <fullName evidence="5">Disease resistance R13L4/SHOC-2-like LRR domain-containing protein</fullName>
    </recommendedName>
</protein>
<evidence type="ECO:0000256" key="3">
    <source>
        <dbReference type="ARBA" id="ARBA00023786"/>
    </source>
</evidence>
<organism evidence="6">
    <name type="scientific">Araucaria cunninghamii</name>
    <name type="common">Hoop pine</name>
    <name type="synonym">Moreton Bay pine</name>
    <dbReference type="NCBI Taxonomy" id="56994"/>
    <lineage>
        <taxon>Eukaryota</taxon>
        <taxon>Viridiplantae</taxon>
        <taxon>Streptophyta</taxon>
        <taxon>Embryophyta</taxon>
        <taxon>Tracheophyta</taxon>
        <taxon>Spermatophyta</taxon>
        <taxon>Pinopsida</taxon>
        <taxon>Pinidae</taxon>
        <taxon>Conifers II</taxon>
        <taxon>Araucariales</taxon>
        <taxon>Araucariaceae</taxon>
        <taxon>Araucaria</taxon>
    </lineage>
</organism>